<keyword evidence="2" id="KW-0813">Transport</keyword>
<dbReference type="InterPro" id="IPR003439">
    <property type="entry name" value="ABC_transporter-like_ATP-bd"/>
</dbReference>
<dbReference type="SUPFAM" id="SSF52540">
    <property type="entry name" value="P-loop containing nucleoside triphosphate hydrolases"/>
    <property type="match status" value="1"/>
</dbReference>
<evidence type="ECO:0000259" key="11">
    <source>
        <dbReference type="PROSITE" id="PS50929"/>
    </source>
</evidence>
<dbReference type="FunFam" id="3.40.50.300:FF:000221">
    <property type="entry name" value="Multidrug ABC transporter ATP-binding protein"/>
    <property type="match status" value="1"/>
</dbReference>
<dbReference type="InterPro" id="IPR011527">
    <property type="entry name" value="ABC1_TM_dom"/>
</dbReference>
<keyword evidence="5" id="KW-0547">Nucleotide-binding</keyword>
<dbReference type="Gene3D" id="3.40.50.300">
    <property type="entry name" value="P-loop containing nucleotide triphosphate hydrolases"/>
    <property type="match status" value="1"/>
</dbReference>
<dbReference type="PROSITE" id="PS00211">
    <property type="entry name" value="ABC_TRANSPORTER_1"/>
    <property type="match status" value="1"/>
</dbReference>
<dbReference type="InterPro" id="IPR003593">
    <property type="entry name" value="AAA+_ATPase"/>
</dbReference>
<evidence type="ECO:0000313" key="12">
    <source>
        <dbReference type="EMBL" id="MPL58916.1"/>
    </source>
</evidence>
<evidence type="ECO:0000256" key="1">
    <source>
        <dbReference type="ARBA" id="ARBA00004651"/>
    </source>
</evidence>
<keyword evidence="6 12" id="KW-0067">ATP-binding</keyword>
<dbReference type="Pfam" id="PF00005">
    <property type="entry name" value="ABC_tran"/>
    <property type="match status" value="1"/>
</dbReference>
<keyword evidence="4 9" id="KW-0812">Transmembrane</keyword>
<dbReference type="GO" id="GO:0005886">
    <property type="term" value="C:plasma membrane"/>
    <property type="evidence" value="ECO:0007669"/>
    <property type="project" value="UniProtKB-SubCell"/>
</dbReference>
<feature type="transmembrane region" description="Helical" evidence="9">
    <location>
        <begin position="165"/>
        <end position="182"/>
    </location>
</feature>
<dbReference type="InterPro" id="IPR036640">
    <property type="entry name" value="ABC1_TM_sf"/>
</dbReference>
<comment type="subcellular location">
    <subcellularLocation>
        <location evidence="1">Cell membrane</location>
        <topology evidence="1">Multi-pass membrane protein</topology>
    </subcellularLocation>
</comment>
<comment type="caution">
    <text evidence="12">The sequence shown here is derived from an EMBL/GenBank/DDBJ whole genome shotgun (WGS) entry which is preliminary data.</text>
</comment>
<dbReference type="CDD" id="cd18544">
    <property type="entry name" value="ABC_6TM_TmrA_like"/>
    <property type="match status" value="1"/>
</dbReference>
<keyword evidence="8 9" id="KW-0472">Membrane</keyword>
<keyword evidence="3" id="KW-1003">Cell membrane</keyword>
<feature type="transmembrane region" description="Helical" evidence="9">
    <location>
        <begin position="60"/>
        <end position="80"/>
    </location>
</feature>
<feature type="transmembrane region" description="Helical" evidence="9">
    <location>
        <begin position="138"/>
        <end position="159"/>
    </location>
</feature>
<dbReference type="EMBL" id="VSSQ01000008">
    <property type="protein sequence ID" value="MPL58916.1"/>
    <property type="molecule type" value="Genomic_DNA"/>
</dbReference>
<reference evidence="12" key="1">
    <citation type="submission" date="2019-08" db="EMBL/GenBank/DDBJ databases">
        <authorList>
            <person name="Kucharzyk K."/>
            <person name="Murdoch R.W."/>
            <person name="Higgins S."/>
            <person name="Loffler F."/>
        </authorList>
    </citation>
    <scope>NUCLEOTIDE SEQUENCE</scope>
</reference>
<dbReference type="GO" id="GO:0016887">
    <property type="term" value="F:ATP hydrolysis activity"/>
    <property type="evidence" value="ECO:0007669"/>
    <property type="project" value="InterPro"/>
</dbReference>
<sequence length="581" mass="64130">MKPHAASYAATIFSYAISHKRYAATGLLTLLAIAAGRVLQPLLLRAIIDRAVPAGDVELLFRYAGFYLLLVLSSGFLNYLGTIQMMKLGLAVVTRIKKDLFARFLRLPVAYFDAHPVGELMARTENDTEKVRDLFSSLGLTFIVSILMMAGMFFVTALIAPVLSLAMLVTAAGFLGILLVFYKRIIGLYESSRSLYSTIVAKLTEFVQGMEILKVFNRRGWARDSLDESGRKKRDNDTKVSLLEFSASSALEAMAGPLFIVALIWLYGEKVAAGFMSLGTLLLFIEYGASLMRPVLDIAESLRRIQLAKASMARIASIMDLSPESSSWGARKADLKKEIRFESLWFSYRGEDWILKDISFSIPKGGTTAIVGASGSGKSTAVGLLCGFMKPQKGRLSLDGEDLAGFDLESWRRKIGLVLQDVYLFPGTVLDNIRVYNDEIGPERVWAALEQVRASDFVSSLPEGLMTNLWERGGNLSAGEKQLLAFARALCADPELVILDEATSSVDMETEERIRASLATLLKGRTSLIVAHRLSTVIHADQILFFSQGRIAARGTHSRLYTEFPEYKELVDRQFVAGKSL</sequence>
<dbReference type="Gene3D" id="1.20.1560.10">
    <property type="entry name" value="ABC transporter type 1, transmembrane domain"/>
    <property type="match status" value="1"/>
</dbReference>
<evidence type="ECO:0000256" key="6">
    <source>
        <dbReference type="ARBA" id="ARBA00022840"/>
    </source>
</evidence>
<organism evidence="12">
    <name type="scientific">bioreactor metagenome</name>
    <dbReference type="NCBI Taxonomy" id="1076179"/>
    <lineage>
        <taxon>unclassified sequences</taxon>
        <taxon>metagenomes</taxon>
        <taxon>ecological metagenomes</taxon>
    </lineage>
</organism>
<dbReference type="AlphaFoldDB" id="A0A644SW90"/>
<evidence type="ECO:0000256" key="9">
    <source>
        <dbReference type="SAM" id="Phobius"/>
    </source>
</evidence>
<dbReference type="GO" id="GO:0140359">
    <property type="term" value="F:ABC-type transporter activity"/>
    <property type="evidence" value="ECO:0007669"/>
    <property type="project" value="InterPro"/>
</dbReference>
<name>A0A644SW90_9ZZZZ</name>
<keyword evidence="7 9" id="KW-1133">Transmembrane helix</keyword>
<evidence type="ECO:0000256" key="8">
    <source>
        <dbReference type="ARBA" id="ARBA00023136"/>
    </source>
</evidence>
<evidence type="ECO:0000256" key="2">
    <source>
        <dbReference type="ARBA" id="ARBA00022448"/>
    </source>
</evidence>
<dbReference type="SUPFAM" id="SSF90123">
    <property type="entry name" value="ABC transporter transmembrane region"/>
    <property type="match status" value="1"/>
</dbReference>
<dbReference type="PROSITE" id="PS50893">
    <property type="entry name" value="ABC_TRANSPORTER_2"/>
    <property type="match status" value="1"/>
</dbReference>
<dbReference type="PANTHER" id="PTHR24221">
    <property type="entry name" value="ATP-BINDING CASSETTE SUB-FAMILY B"/>
    <property type="match status" value="1"/>
</dbReference>
<proteinExistence type="predicted"/>
<feature type="transmembrane region" description="Helical" evidence="9">
    <location>
        <begin position="21"/>
        <end position="40"/>
    </location>
</feature>
<dbReference type="InterPro" id="IPR039421">
    <property type="entry name" value="Type_1_exporter"/>
</dbReference>
<protein>
    <submittedName>
        <fullName evidence="12">Putative multidrug resistance ABC transporter ATP-binding/permease protein YheH</fullName>
        <ecNumber evidence="12">3.6.3.-</ecNumber>
    </submittedName>
</protein>
<evidence type="ECO:0000256" key="5">
    <source>
        <dbReference type="ARBA" id="ARBA00022741"/>
    </source>
</evidence>
<keyword evidence="12" id="KW-0378">Hydrolase</keyword>
<dbReference type="PROSITE" id="PS50929">
    <property type="entry name" value="ABC_TM1F"/>
    <property type="match status" value="1"/>
</dbReference>
<feature type="domain" description="ABC transmembrane type-1" evidence="11">
    <location>
        <begin position="24"/>
        <end position="307"/>
    </location>
</feature>
<dbReference type="PANTHER" id="PTHR24221:SF654">
    <property type="entry name" value="ATP-BINDING CASSETTE SUB-FAMILY B MEMBER 6"/>
    <property type="match status" value="1"/>
</dbReference>
<evidence type="ECO:0000256" key="4">
    <source>
        <dbReference type="ARBA" id="ARBA00022692"/>
    </source>
</evidence>
<dbReference type="EC" id="3.6.3.-" evidence="12"/>
<dbReference type="InterPro" id="IPR017871">
    <property type="entry name" value="ABC_transporter-like_CS"/>
</dbReference>
<dbReference type="SMART" id="SM00382">
    <property type="entry name" value="AAA"/>
    <property type="match status" value="1"/>
</dbReference>
<evidence type="ECO:0000256" key="3">
    <source>
        <dbReference type="ARBA" id="ARBA00022475"/>
    </source>
</evidence>
<accession>A0A644SW90</accession>
<evidence type="ECO:0000259" key="10">
    <source>
        <dbReference type="PROSITE" id="PS50893"/>
    </source>
</evidence>
<dbReference type="GO" id="GO:0005524">
    <property type="term" value="F:ATP binding"/>
    <property type="evidence" value="ECO:0007669"/>
    <property type="project" value="UniProtKB-KW"/>
</dbReference>
<feature type="domain" description="ABC transporter" evidence="10">
    <location>
        <begin position="339"/>
        <end position="573"/>
    </location>
</feature>
<evidence type="ECO:0000256" key="7">
    <source>
        <dbReference type="ARBA" id="ARBA00022989"/>
    </source>
</evidence>
<dbReference type="InterPro" id="IPR027417">
    <property type="entry name" value="P-loop_NTPase"/>
</dbReference>
<dbReference type="Pfam" id="PF00664">
    <property type="entry name" value="ABC_membrane"/>
    <property type="match status" value="1"/>
</dbReference>
<gene>
    <name evidence="12" type="primary">yheH_1</name>
    <name evidence="12" type="ORF">SDC9_04462</name>
</gene>
<feature type="transmembrane region" description="Helical" evidence="9">
    <location>
        <begin position="242"/>
        <end position="267"/>
    </location>
</feature>